<comment type="subunit">
    <text evidence="13">Component of the TIM23 complex at least composed of Tim23, Tim17 (Tim17a1, Tim17a2 or Tim17b1) and a Tim50.</text>
</comment>
<evidence type="ECO:0000256" key="8">
    <source>
        <dbReference type="ARBA" id="ARBA00022946"/>
    </source>
</evidence>
<evidence type="ECO:0000256" key="11">
    <source>
        <dbReference type="ARBA" id="ARBA00023128"/>
    </source>
</evidence>
<dbReference type="SUPFAM" id="SSF56784">
    <property type="entry name" value="HAD-like"/>
    <property type="match status" value="1"/>
</dbReference>
<keyword evidence="7 14" id="KW-0653">Protein transport</keyword>
<evidence type="ECO:0000256" key="10">
    <source>
        <dbReference type="ARBA" id="ARBA00023010"/>
    </source>
</evidence>
<keyword evidence="10 14" id="KW-0811">Translocation</keyword>
<dbReference type="Pfam" id="PF03031">
    <property type="entry name" value="NIF"/>
    <property type="match status" value="1"/>
</dbReference>
<dbReference type="InterPro" id="IPR036412">
    <property type="entry name" value="HAD-like_sf"/>
</dbReference>
<dbReference type="CDD" id="cd07521">
    <property type="entry name" value="HAD_FCP1-like"/>
    <property type="match status" value="1"/>
</dbReference>
<accession>A0A6P3XN99</accession>
<feature type="domain" description="FCP1 homology" evidence="15">
    <location>
        <begin position="81"/>
        <end position="225"/>
    </location>
</feature>
<evidence type="ECO:0000256" key="1">
    <source>
        <dbReference type="ARBA" id="ARBA00002959"/>
    </source>
</evidence>
<evidence type="ECO:0000256" key="14">
    <source>
        <dbReference type="RuleBase" id="RU365079"/>
    </source>
</evidence>
<keyword evidence="5 14" id="KW-0812">Transmembrane</keyword>
<dbReference type="AlphaFoldDB" id="A0A6P3XN99"/>
<evidence type="ECO:0000256" key="2">
    <source>
        <dbReference type="ARBA" id="ARBA00004434"/>
    </source>
</evidence>
<keyword evidence="8 14" id="KW-0809">Transit peptide</keyword>
<evidence type="ECO:0000256" key="3">
    <source>
        <dbReference type="ARBA" id="ARBA00006344"/>
    </source>
</evidence>
<comment type="function">
    <text evidence="1 14">Essential component of the TIM23 complex, a complex that mediates the translocation of transit peptide-containing proteins across the mitochondrial inner membrane.</text>
</comment>
<proteinExistence type="inferred from homology"/>
<keyword evidence="11 14" id="KW-0496">Mitochondrion</keyword>
<dbReference type="PANTHER" id="PTHR12210">
    <property type="entry name" value="DULLARD PROTEIN PHOSPHATASE"/>
    <property type="match status" value="1"/>
</dbReference>
<dbReference type="Gene3D" id="3.40.50.1000">
    <property type="entry name" value="HAD superfamily/HAD-like"/>
    <property type="match status" value="1"/>
</dbReference>
<evidence type="ECO:0000256" key="6">
    <source>
        <dbReference type="ARBA" id="ARBA00022792"/>
    </source>
</evidence>
<dbReference type="InterPro" id="IPR050365">
    <property type="entry name" value="TIM50"/>
</dbReference>
<keyword evidence="9 14" id="KW-1133">Transmembrane helix</keyword>
<evidence type="ECO:0000256" key="7">
    <source>
        <dbReference type="ARBA" id="ARBA00022927"/>
    </source>
</evidence>
<evidence type="ECO:0000256" key="4">
    <source>
        <dbReference type="ARBA" id="ARBA00022448"/>
    </source>
</evidence>
<dbReference type="PROSITE" id="PS50969">
    <property type="entry name" value="FCP1"/>
    <property type="match status" value="1"/>
</dbReference>
<comment type="similarity">
    <text evidence="3 14">Belongs to the TIM50 family.</text>
</comment>
<dbReference type="FunFam" id="3.40.50.1000:FF:000019">
    <property type="entry name" value="Mitochondrial import inner membrane translocase subunit TIM50"/>
    <property type="match status" value="1"/>
</dbReference>
<dbReference type="GO" id="GO:0005744">
    <property type="term" value="C:TIM23 mitochondrial import inner membrane translocase complex"/>
    <property type="evidence" value="ECO:0007669"/>
    <property type="project" value="UniProtKB-UniRule"/>
</dbReference>
<evidence type="ECO:0000256" key="5">
    <source>
        <dbReference type="ARBA" id="ARBA00022692"/>
    </source>
</evidence>
<dbReference type="OrthoDB" id="287041at2759"/>
<comment type="subcellular location">
    <subcellularLocation>
        <location evidence="2 14">Mitochondrion inner membrane</location>
        <topology evidence="2 14">Single-pass membrane protein</topology>
    </subcellularLocation>
</comment>
<gene>
    <name evidence="17" type="primary">LOC106747006</name>
</gene>
<organism evidence="16 17">
    <name type="scientific">Dinoponera quadriceps</name>
    <name type="common">South American ant</name>
    <dbReference type="NCBI Taxonomy" id="609295"/>
    <lineage>
        <taxon>Eukaryota</taxon>
        <taxon>Metazoa</taxon>
        <taxon>Ecdysozoa</taxon>
        <taxon>Arthropoda</taxon>
        <taxon>Hexapoda</taxon>
        <taxon>Insecta</taxon>
        <taxon>Pterygota</taxon>
        <taxon>Neoptera</taxon>
        <taxon>Endopterygota</taxon>
        <taxon>Hymenoptera</taxon>
        <taxon>Apocrita</taxon>
        <taxon>Aculeata</taxon>
        <taxon>Formicoidea</taxon>
        <taxon>Formicidae</taxon>
        <taxon>Ponerinae</taxon>
        <taxon>Ponerini</taxon>
        <taxon>Dinoponera</taxon>
    </lineage>
</organism>
<protein>
    <recommendedName>
        <fullName evidence="14">Mitochondrial import inner membrane translocase subunit TIM50</fullName>
    </recommendedName>
</protein>
<keyword evidence="16" id="KW-1185">Reference proteome</keyword>
<dbReference type="RefSeq" id="XP_014479722.1">
    <property type="nucleotide sequence ID" value="XM_014624236.1"/>
</dbReference>
<dbReference type="InterPro" id="IPR023214">
    <property type="entry name" value="HAD_sf"/>
</dbReference>
<dbReference type="GO" id="GO:0015031">
    <property type="term" value="P:protein transport"/>
    <property type="evidence" value="ECO:0007669"/>
    <property type="project" value="UniProtKB-KW"/>
</dbReference>
<reference evidence="17" key="1">
    <citation type="submission" date="2025-08" db="UniProtKB">
        <authorList>
            <consortium name="RefSeq"/>
        </authorList>
    </citation>
    <scope>IDENTIFICATION</scope>
</reference>
<feature type="transmembrane region" description="Helical" evidence="14">
    <location>
        <begin position="6"/>
        <end position="22"/>
    </location>
</feature>
<evidence type="ECO:0000313" key="16">
    <source>
        <dbReference type="Proteomes" id="UP000515204"/>
    </source>
</evidence>
<evidence type="ECO:0000256" key="9">
    <source>
        <dbReference type="ARBA" id="ARBA00022989"/>
    </source>
</evidence>
<evidence type="ECO:0000256" key="12">
    <source>
        <dbReference type="ARBA" id="ARBA00023136"/>
    </source>
</evidence>
<keyword evidence="12 14" id="KW-0472">Membrane</keyword>
<dbReference type="InterPro" id="IPR004274">
    <property type="entry name" value="FCP1_dom"/>
</dbReference>
<dbReference type="SMART" id="SM00577">
    <property type="entry name" value="CPDc"/>
    <property type="match status" value="1"/>
</dbReference>
<evidence type="ECO:0000313" key="17">
    <source>
        <dbReference type="RefSeq" id="XP_014479722.1"/>
    </source>
</evidence>
<evidence type="ECO:0000256" key="13">
    <source>
        <dbReference type="ARBA" id="ARBA00061911"/>
    </source>
</evidence>
<keyword evidence="4 14" id="KW-0813">Transport</keyword>
<sequence length="289" mass="34003">MMNYGFIAFGVFMGIGSTYIVYELGRPNYDKDGNVIEDEFSNLPLFEQIYKRVRKELNYYTKLVQEPSREKLLPDPLKYPYIQPPFTLVLEMTDLLVHPDWTYQTGWRFKKRPGVDQFLEAVAPPQFEIVIYTAEQGMTVFPILDALDPNGYIMYRLVRDATRFVDGHHVKDLGALNRDLSKVIVIDWNEKSVKLNPENAFRIPRWSGNDDDTTLYDLAAFLKTISTSNVEDVRDVLNYYRQFDNPLETFRENRRKLLQMQMEEEQNKAQQGNGQILTSRWKPSFLRNR</sequence>
<keyword evidence="6" id="KW-0999">Mitochondrion inner membrane</keyword>
<dbReference type="Proteomes" id="UP000515204">
    <property type="component" value="Unplaced"/>
</dbReference>
<dbReference type="CTD" id="31266"/>
<evidence type="ECO:0000259" key="15">
    <source>
        <dbReference type="PROSITE" id="PS50969"/>
    </source>
</evidence>
<name>A0A6P3XN99_DINQU</name>
<dbReference type="GeneID" id="106747006"/>